<evidence type="ECO:0000313" key="2">
    <source>
        <dbReference type="Proteomes" id="UP000245783"/>
    </source>
</evidence>
<gene>
    <name evidence="1" type="ORF">IE81DRAFT_326087</name>
</gene>
<protein>
    <submittedName>
        <fullName evidence="1">Uncharacterized protein</fullName>
    </submittedName>
</protein>
<reference evidence="1 2" key="1">
    <citation type="journal article" date="2018" name="Mol. Biol. Evol.">
        <title>Broad Genomic Sampling Reveals a Smut Pathogenic Ancestry of the Fungal Clade Ustilaginomycotina.</title>
        <authorList>
            <person name="Kijpornyongpan T."/>
            <person name="Mondo S.J."/>
            <person name="Barry K."/>
            <person name="Sandor L."/>
            <person name="Lee J."/>
            <person name="Lipzen A."/>
            <person name="Pangilinan J."/>
            <person name="LaButti K."/>
            <person name="Hainaut M."/>
            <person name="Henrissat B."/>
            <person name="Grigoriev I.V."/>
            <person name="Spatafora J.W."/>
            <person name="Aime M.C."/>
        </authorList>
    </citation>
    <scope>NUCLEOTIDE SEQUENCE [LARGE SCALE GENOMIC DNA]</scope>
    <source>
        <strain evidence="1 2">MCA 4658</strain>
    </source>
</reference>
<proteinExistence type="predicted"/>
<organism evidence="1 2">
    <name type="scientific">Ceraceosorus guamensis</name>
    <dbReference type="NCBI Taxonomy" id="1522189"/>
    <lineage>
        <taxon>Eukaryota</taxon>
        <taxon>Fungi</taxon>
        <taxon>Dikarya</taxon>
        <taxon>Basidiomycota</taxon>
        <taxon>Ustilaginomycotina</taxon>
        <taxon>Exobasidiomycetes</taxon>
        <taxon>Ceraceosorales</taxon>
        <taxon>Ceraceosoraceae</taxon>
        <taxon>Ceraceosorus</taxon>
    </lineage>
</organism>
<evidence type="ECO:0000313" key="1">
    <source>
        <dbReference type="EMBL" id="PWN39865.1"/>
    </source>
</evidence>
<sequence length="71" mass="7160">MGSFVPAPTPAPVPAPAPFSGISPSAPLNHTLRALSVKSVYTATFFLGSRDAQAASNVPGAPPLIGPKYSL</sequence>
<dbReference type="AlphaFoldDB" id="A0A316VWN4"/>
<accession>A0A316VWN4</accession>
<dbReference type="GeneID" id="37036591"/>
<dbReference type="InParanoid" id="A0A316VWN4"/>
<dbReference type="Proteomes" id="UP000245783">
    <property type="component" value="Unassembled WGS sequence"/>
</dbReference>
<dbReference type="EMBL" id="KZ819440">
    <property type="protein sequence ID" value="PWN39865.1"/>
    <property type="molecule type" value="Genomic_DNA"/>
</dbReference>
<dbReference type="RefSeq" id="XP_025367025.1">
    <property type="nucleotide sequence ID" value="XM_025514721.1"/>
</dbReference>
<keyword evidence="2" id="KW-1185">Reference proteome</keyword>
<name>A0A316VWN4_9BASI</name>